<keyword evidence="3" id="KW-0472">Membrane</keyword>
<dbReference type="InterPro" id="IPR051701">
    <property type="entry name" value="Mito_OM_Translocase_MSP1"/>
</dbReference>
<comment type="subcellular location">
    <subcellularLocation>
        <location evidence="1">Mitochondrion outer membrane</location>
        <topology evidence="1">Single-pass membrane protein</topology>
    </subcellularLocation>
</comment>
<name>A0A9Q0PGH4_9ROSI</name>
<accession>A0A9Q0PGH4</accession>
<comment type="caution">
    <text evidence="8">The sequence shown here is derived from an EMBL/GenBank/DDBJ whole genome shotgun (WGS) entry which is preliminary data.</text>
</comment>
<feature type="compositionally biased region" description="Low complexity" evidence="6">
    <location>
        <begin position="136"/>
        <end position="150"/>
    </location>
</feature>
<evidence type="ECO:0000256" key="6">
    <source>
        <dbReference type="SAM" id="MobiDB-lite"/>
    </source>
</evidence>
<evidence type="ECO:0000256" key="5">
    <source>
        <dbReference type="ARBA" id="ARBA00023128"/>
    </source>
</evidence>
<feature type="compositionally biased region" description="Basic and acidic residues" evidence="6">
    <location>
        <begin position="655"/>
        <end position="668"/>
    </location>
</feature>
<evidence type="ECO:0000256" key="3">
    <source>
        <dbReference type="ARBA" id="ARBA00022787"/>
    </source>
</evidence>
<dbReference type="Pfam" id="PF24933">
    <property type="entry name" value="DUF7751"/>
    <property type="match status" value="1"/>
</dbReference>
<dbReference type="AlphaFoldDB" id="A0A9Q0PGH4"/>
<dbReference type="PANTHER" id="PTHR45644">
    <property type="entry name" value="AAA ATPASE, PUTATIVE (AFU_ORTHOLOGUE AFUA_2G12920)-RELATED-RELATED"/>
    <property type="match status" value="1"/>
</dbReference>
<dbReference type="Pfam" id="PF00004">
    <property type="entry name" value="AAA"/>
    <property type="match status" value="1"/>
</dbReference>
<keyword evidence="4" id="KW-0067">ATP-binding</keyword>
<dbReference type="EMBL" id="JAPFFM010000019">
    <property type="protein sequence ID" value="KAJ6687622.1"/>
    <property type="molecule type" value="Genomic_DNA"/>
</dbReference>
<organism evidence="8 9">
    <name type="scientific">Salix koriyanagi</name>
    <dbReference type="NCBI Taxonomy" id="2511006"/>
    <lineage>
        <taxon>Eukaryota</taxon>
        <taxon>Viridiplantae</taxon>
        <taxon>Streptophyta</taxon>
        <taxon>Embryophyta</taxon>
        <taxon>Tracheophyta</taxon>
        <taxon>Spermatophyta</taxon>
        <taxon>Magnoliopsida</taxon>
        <taxon>eudicotyledons</taxon>
        <taxon>Gunneridae</taxon>
        <taxon>Pentapetalae</taxon>
        <taxon>rosids</taxon>
        <taxon>fabids</taxon>
        <taxon>Malpighiales</taxon>
        <taxon>Salicaceae</taxon>
        <taxon>Saliceae</taxon>
        <taxon>Salix</taxon>
    </lineage>
</organism>
<dbReference type="GO" id="GO:0005524">
    <property type="term" value="F:ATP binding"/>
    <property type="evidence" value="ECO:0007669"/>
    <property type="project" value="UniProtKB-KW"/>
</dbReference>
<dbReference type="InterPro" id="IPR027417">
    <property type="entry name" value="P-loop_NTPase"/>
</dbReference>
<dbReference type="InterPro" id="IPR003959">
    <property type="entry name" value="ATPase_AAA_core"/>
</dbReference>
<evidence type="ECO:0000313" key="8">
    <source>
        <dbReference type="EMBL" id="KAJ6687622.1"/>
    </source>
</evidence>
<reference evidence="8" key="2">
    <citation type="journal article" date="2023" name="Int. J. Mol. Sci.">
        <title>De Novo Assembly and Annotation of 11 Diverse Shrub Willow (Salix) Genomes Reveals Novel Gene Organization in Sex-Linked Regions.</title>
        <authorList>
            <person name="Hyden B."/>
            <person name="Feng K."/>
            <person name="Yates T.B."/>
            <person name="Jawdy S."/>
            <person name="Cereghino C."/>
            <person name="Smart L.B."/>
            <person name="Muchero W."/>
        </authorList>
    </citation>
    <scope>NUCLEOTIDE SEQUENCE</scope>
    <source>
        <tissue evidence="8">Shoot tip</tissue>
    </source>
</reference>
<keyword evidence="3" id="KW-1000">Mitochondrion outer membrane</keyword>
<dbReference type="PROSITE" id="PS00674">
    <property type="entry name" value="AAA"/>
    <property type="match status" value="1"/>
</dbReference>
<gene>
    <name evidence="8" type="ORF">OIU74_016333</name>
</gene>
<dbReference type="SMART" id="SM00382">
    <property type="entry name" value="AAA"/>
    <property type="match status" value="1"/>
</dbReference>
<protein>
    <submittedName>
        <fullName evidence="8">AAA ATPASE putative</fullName>
    </submittedName>
</protein>
<keyword evidence="2" id="KW-0547">Nucleotide-binding</keyword>
<dbReference type="GO" id="GO:0016887">
    <property type="term" value="F:ATP hydrolysis activity"/>
    <property type="evidence" value="ECO:0007669"/>
    <property type="project" value="InterPro"/>
</dbReference>
<keyword evidence="9" id="KW-1185">Reference proteome</keyword>
<dbReference type="Pfam" id="PF17862">
    <property type="entry name" value="AAA_lid_3"/>
    <property type="match status" value="1"/>
</dbReference>
<dbReference type="GO" id="GO:0005741">
    <property type="term" value="C:mitochondrial outer membrane"/>
    <property type="evidence" value="ECO:0007669"/>
    <property type="project" value="UniProtKB-SubCell"/>
</dbReference>
<dbReference type="Gene3D" id="3.40.50.300">
    <property type="entry name" value="P-loop containing nucleotide triphosphate hydrolases"/>
    <property type="match status" value="1"/>
</dbReference>
<evidence type="ECO:0000256" key="1">
    <source>
        <dbReference type="ARBA" id="ARBA00004572"/>
    </source>
</evidence>
<dbReference type="InterPro" id="IPR056653">
    <property type="entry name" value="DUF7751"/>
</dbReference>
<sequence length="726" mass="81591">MKRVKRNEKTRMLLTSAAFVHLKHADFSKHTRNLSPASRAILLSGPAEFYHQKLANALAHDFESKLLLLDVSDFSMKMQSKYGCSKKESSFSRSISGTTLERVSSLFGSFSILSPKEETRGMEGSSNPPKLRRNASTASDMSSISSQSSSLNPAPLKHASSWCFDEKLFLQSLYQVLVSVSERSSIILYLRDAEKLLLQSQRMYNLFDKLLKKLSGNVLILGSRMLDQEDDCKEVDERIAMLFPYNIEIKPPEDETHLVSWKAQLEEDMKKIQFQDNKNHIAEVLAANDIECDGLSSICHADTMVLSNYIEEIVVSAISYHLMNNKDPEYRNGKLVISSKSLSHGLSIFQEGKSDGKDTLKLETNVEAGKEAEGEEAAGAKNEKDKSATGAKKDSENHPKAPEVPPDNEFEKRIRPEVIPAKEIGVTFADIGALDETKESLQELVMLPLRRPDLFNGGLLKPCRGILLFGPPGTGKTMLAKAIAKEAGASFINVSMSTITSKWFGEDEKNVRALFTLAAKVSPTIIFVDEVDSMLGQRTRVGEHEAMRKIKNEFMSHWDGLLTKPGERILVLAATNRPFDLDEAIIRRFERRIMVGLPSIESRERILKTLMSKEKTEDLDFKELATMTEGYTGSDLKNLCVTAAYRPVRELLQQERVKDKEKKQKDEEGSSSEDAADSKEEGKEENVIILRPLNMDDMRQAKNQVISHEFPFNLDCIYYPQPMSRK</sequence>
<dbReference type="InterPro" id="IPR003593">
    <property type="entry name" value="AAA+_ATPase"/>
</dbReference>
<feature type="compositionally biased region" description="Basic and acidic residues" evidence="6">
    <location>
        <begin position="676"/>
        <end position="686"/>
    </location>
</feature>
<evidence type="ECO:0000256" key="4">
    <source>
        <dbReference type="ARBA" id="ARBA00022840"/>
    </source>
</evidence>
<keyword evidence="5" id="KW-0496">Mitochondrion</keyword>
<feature type="region of interest" description="Disordered" evidence="6">
    <location>
        <begin position="117"/>
        <end position="153"/>
    </location>
</feature>
<dbReference type="SUPFAM" id="SSF52540">
    <property type="entry name" value="P-loop containing nucleoside triphosphate hydrolases"/>
    <property type="match status" value="1"/>
</dbReference>
<feature type="domain" description="AAA+ ATPase" evidence="7">
    <location>
        <begin position="462"/>
        <end position="599"/>
    </location>
</feature>
<evidence type="ECO:0000259" key="7">
    <source>
        <dbReference type="SMART" id="SM00382"/>
    </source>
</evidence>
<evidence type="ECO:0000256" key="2">
    <source>
        <dbReference type="ARBA" id="ARBA00022741"/>
    </source>
</evidence>
<feature type="region of interest" description="Disordered" evidence="6">
    <location>
        <begin position="655"/>
        <end position="689"/>
    </location>
</feature>
<dbReference type="PANTHER" id="PTHR45644:SF83">
    <property type="entry name" value="P-LOOP CONTAINING NUCLEOSIDE TRIPHOSPHATE HYDROLASES SUPERFAMILY PROTEIN"/>
    <property type="match status" value="1"/>
</dbReference>
<reference evidence="8" key="1">
    <citation type="submission" date="2022-11" db="EMBL/GenBank/DDBJ databases">
        <authorList>
            <person name="Hyden B.L."/>
            <person name="Feng K."/>
            <person name="Yates T."/>
            <person name="Jawdy S."/>
            <person name="Smart L.B."/>
            <person name="Muchero W."/>
        </authorList>
    </citation>
    <scope>NUCLEOTIDE SEQUENCE</scope>
    <source>
        <tissue evidence="8">Shoot tip</tissue>
    </source>
</reference>
<proteinExistence type="predicted"/>
<dbReference type="FunFam" id="3.40.50.300:FF:000416">
    <property type="entry name" value="p-loop nucleoside triphosphate hydrolase superfamily protein"/>
    <property type="match status" value="1"/>
</dbReference>
<dbReference type="Proteomes" id="UP001151752">
    <property type="component" value="Chromosome 15W"/>
</dbReference>
<feature type="region of interest" description="Disordered" evidence="6">
    <location>
        <begin position="368"/>
        <end position="413"/>
    </location>
</feature>
<dbReference type="Gene3D" id="1.10.8.60">
    <property type="match status" value="1"/>
</dbReference>
<dbReference type="InterPro" id="IPR041569">
    <property type="entry name" value="AAA_lid_3"/>
</dbReference>
<feature type="compositionally biased region" description="Basic and acidic residues" evidence="6">
    <location>
        <begin position="381"/>
        <end position="401"/>
    </location>
</feature>
<evidence type="ECO:0000313" key="9">
    <source>
        <dbReference type="Proteomes" id="UP001151752"/>
    </source>
</evidence>
<dbReference type="InterPro" id="IPR003960">
    <property type="entry name" value="ATPase_AAA_CS"/>
</dbReference>